<protein>
    <recommendedName>
        <fullName evidence="3">Adhesin domain-containing protein</fullName>
    </recommendedName>
</protein>
<dbReference type="RefSeq" id="WP_272101558.1">
    <property type="nucleotide sequence ID" value="NZ_JAQNDK010000004.1"/>
</dbReference>
<dbReference type="EMBL" id="JAQNDK010000004">
    <property type="protein sequence ID" value="MDC0683417.1"/>
    <property type="molecule type" value="Genomic_DNA"/>
</dbReference>
<proteinExistence type="predicted"/>
<evidence type="ECO:0000313" key="2">
    <source>
        <dbReference type="Proteomes" id="UP001217485"/>
    </source>
</evidence>
<organism evidence="1 2">
    <name type="scientific">Sorangium atrum</name>
    <dbReference type="NCBI Taxonomy" id="2995308"/>
    <lineage>
        <taxon>Bacteria</taxon>
        <taxon>Pseudomonadati</taxon>
        <taxon>Myxococcota</taxon>
        <taxon>Polyangia</taxon>
        <taxon>Polyangiales</taxon>
        <taxon>Polyangiaceae</taxon>
        <taxon>Sorangium</taxon>
    </lineage>
</organism>
<evidence type="ECO:0000313" key="1">
    <source>
        <dbReference type="EMBL" id="MDC0683417.1"/>
    </source>
</evidence>
<evidence type="ECO:0008006" key="3">
    <source>
        <dbReference type="Google" id="ProtNLM"/>
    </source>
</evidence>
<accession>A0ABT5CAF6</accession>
<name>A0ABT5CAF6_9BACT</name>
<comment type="caution">
    <text evidence="1">The sequence shown here is derived from an EMBL/GenBank/DDBJ whole genome shotgun (WGS) entry which is preliminary data.</text>
</comment>
<reference evidence="1 2" key="1">
    <citation type="submission" date="2023-01" db="EMBL/GenBank/DDBJ databases">
        <title>Minimal conservation of predation-associated metabolite biosynthetic gene clusters underscores biosynthetic potential of Myxococcota including descriptions for ten novel species: Archangium lansinium sp. nov., Myxococcus landrumus sp. nov., Nannocystis bai.</title>
        <authorList>
            <person name="Ahearne A."/>
            <person name="Stevens C."/>
            <person name="Dowd S."/>
        </authorList>
    </citation>
    <scope>NUCLEOTIDE SEQUENCE [LARGE SCALE GENOMIC DNA]</scope>
    <source>
        <strain evidence="1 2">WIWO2</strain>
    </source>
</reference>
<keyword evidence="2" id="KW-1185">Reference proteome</keyword>
<sequence>MTEPEQVDQLPALIERIAEQTRRDAEGRQVELPSGRVVEVRSAAGDEERVTIRSASGEIELDVRLTARGPVLRIRAAELELESPGAVRVDCDRFHVRAEHGIVHETGGDLAQTVAGDVTTRARGELRAEARQVNLEATRGDVQIAANDDVQLLGERIKLNC</sequence>
<dbReference type="Proteomes" id="UP001217485">
    <property type="component" value="Unassembled WGS sequence"/>
</dbReference>
<gene>
    <name evidence="1" type="ORF">POL72_37150</name>
</gene>